<dbReference type="SMR" id="A0A8J8YAM3"/>
<dbReference type="SUPFAM" id="SSF53098">
    <property type="entry name" value="Ribonuclease H-like"/>
    <property type="match status" value="1"/>
</dbReference>
<dbReference type="Gene3D" id="3.30.420.10">
    <property type="entry name" value="Ribonuclease H-like superfamily/Ribonuclease H"/>
    <property type="match status" value="1"/>
</dbReference>
<dbReference type="Proteomes" id="UP000007752">
    <property type="component" value="Chromosome 8"/>
</dbReference>
<dbReference type="InterPro" id="IPR036397">
    <property type="entry name" value="RNaseH_sf"/>
</dbReference>
<evidence type="ECO:0000259" key="1">
    <source>
        <dbReference type="Pfam" id="PF13456"/>
    </source>
</evidence>
<dbReference type="InterPro" id="IPR012337">
    <property type="entry name" value="RNaseH-like_sf"/>
</dbReference>
<protein>
    <recommendedName>
        <fullName evidence="1">RNase H type-1 domain-containing protein</fullName>
    </recommendedName>
</protein>
<dbReference type="InterPro" id="IPR044730">
    <property type="entry name" value="RNase_H-like_dom_plant"/>
</dbReference>
<dbReference type="InterPro" id="IPR002156">
    <property type="entry name" value="RNaseH_domain"/>
</dbReference>
<dbReference type="AlphaFoldDB" id="A0A8J8YAM3"/>
<dbReference type="PANTHER" id="PTHR47723:SF24">
    <property type="entry name" value="RNASE H TYPE-1 DOMAIN-CONTAINING PROTEIN"/>
    <property type="match status" value="1"/>
</dbReference>
<feature type="domain" description="RNase H type-1" evidence="1">
    <location>
        <begin position="57"/>
        <end position="178"/>
    </location>
</feature>
<accession>A0A8J8YAM3</accession>
<dbReference type="GO" id="GO:0003676">
    <property type="term" value="F:nucleic acid binding"/>
    <property type="evidence" value="ECO:0007669"/>
    <property type="project" value="InterPro"/>
</dbReference>
<name>A0A8J8YAM3_ORYSJ</name>
<sequence length="201" mass="22946">MTHNCVMYLKNKEKAAGSVKGKTAIPATPRRCRRPDGSNPACKMRWERPPEGWMKANVDGSFDSQLLKGGIGVVIRDWEGAIIFASCKSMCRCSSPLEAELLALREGIYLFLIWTLRPVILETDCLVALQMIQSKERATSELAYLVREIRDLLNGSREFVLWKIRREQNMVSHFLANKRRCEDLSSRVSISYLVRNNIIPE</sequence>
<dbReference type="EMBL" id="CM000145">
    <property type="protein sequence ID" value="EEE68803.1"/>
    <property type="molecule type" value="Genomic_DNA"/>
</dbReference>
<dbReference type="GO" id="GO:0004523">
    <property type="term" value="F:RNA-DNA hybrid ribonuclease activity"/>
    <property type="evidence" value="ECO:0007669"/>
    <property type="project" value="InterPro"/>
</dbReference>
<reference evidence="2" key="2">
    <citation type="submission" date="2008-12" db="EMBL/GenBank/DDBJ databases">
        <title>Improved gene annotation of the rice (Oryza sativa) genomes.</title>
        <authorList>
            <person name="Wang J."/>
            <person name="Li R."/>
            <person name="Fan W."/>
            <person name="Huang Q."/>
            <person name="Zhang J."/>
            <person name="Zhou Y."/>
            <person name="Hu Y."/>
            <person name="Zi S."/>
            <person name="Li J."/>
            <person name="Ni P."/>
            <person name="Zheng H."/>
            <person name="Zhang Y."/>
            <person name="Zhao M."/>
            <person name="Hao Q."/>
            <person name="McDermott J."/>
            <person name="Samudrala R."/>
            <person name="Kristiansen K."/>
            <person name="Wong G.K.-S."/>
        </authorList>
    </citation>
    <scope>NUCLEOTIDE SEQUENCE</scope>
</reference>
<evidence type="ECO:0000313" key="2">
    <source>
        <dbReference type="EMBL" id="EEE68803.1"/>
    </source>
</evidence>
<gene>
    <name evidence="2" type="ORF">OsJ_27549</name>
</gene>
<organism evidence="2">
    <name type="scientific">Oryza sativa subsp. japonica</name>
    <name type="common">Rice</name>
    <dbReference type="NCBI Taxonomy" id="39947"/>
    <lineage>
        <taxon>Eukaryota</taxon>
        <taxon>Viridiplantae</taxon>
        <taxon>Streptophyta</taxon>
        <taxon>Embryophyta</taxon>
        <taxon>Tracheophyta</taxon>
        <taxon>Spermatophyta</taxon>
        <taxon>Magnoliopsida</taxon>
        <taxon>Liliopsida</taxon>
        <taxon>Poales</taxon>
        <taxon>Poaceae</taxon>
        <taxon>BOP clade</taxon>
        <taxon>Oryzoideae</taxon>
        <taxon>Oryzeae</taxon>
        <taxon>Oryzinae</taxon>
        <taxon>Oryza</taxon>
        <taxon>Oryza sativa</taxon>
    </lineage>
</organism>
<reference evidence="2" key="1">
    <citation type="journal article" date="2005" name="PLoS Biol.">
        <title>The genomes of Oryza sativa: a history of duplications.</title>
        <authorList>
            <person name="Yu J."/>
            <person name="Wang J."/>
            <person name="Lin W."/>
            <person name="Li S."/>
            <person name="Li H."/>
            <person name="Zhou J."/>
            <person name="Ni P."/>
            <person name="Dong W."/>
            <person name="Hu S."/>
            <person name="Zeng C."/>
            <person name="Zhang J."/>
            <person name="Zhang Y."/>
            <person name="Li R."/>
            <person name="Xu Z."/>
            <person name="Li S."/>
            <person name="Li X."/>
            <person name="Zheng H."/>
            <person name="Cong L."/>
            <person name="Lin L."/>
            <person name="Yin J."/>
            <person name="Geng J."/>
            <person name="Li G."/>
            <person name="Shi J."/>
            <person name="Liu J."/>
            <person name="Lv H."/>
            <person name="Li J."/>
            <person name="Wang J."/>
            <person name="Deng Y."/>
            <person name="Ran L."/>
            <person name="Shi X."/>
            <person name="Wang X."/>
            <person name="Wu Q."/>
            <person name="Li C."/>
            <person name="Ren X."/>
            <person name="Wang J."/>
            <person name="Wang X."/>
            <person name="Li D."/>
            <person name="Liu D."/>
            <person name="Zhang X."/>
            <person name="Ji Z."/>
            <person name="Zhao W."/>
            <person name="Sun Y."/>
            <person name="Zhang Z."/>
            <person name="Bao J."/>
            <person name="Han Y."/>
            <person name="Dong L."/>
            <person name="Ji J."/>
            <person name="Chen P."/>
            <person name="Wu S."/>
            <person name="Liu J."/>
            <person name="Xiao Y."/>
            <person name="Bu D."/>
            <person name="Tan J."/>
            <person name="Yang L."/>
            <person name="Ye C."/>
            <person name="Zhang J."/>
            <person name="Xu J."/>
            <person name="Zhou Y."/>
            <person name="Yu Y."/>
            <person name="Zhang B."/>
            <person name="Zhuang S."/>
            <person name="Wei H."/>
            <person name="Liu B."/>
            <person name="Lei M."/>
            <person name="Yu H."/>
            <person name="Li Y."/>
            <person name="Xu H."/>
            <person name="Wei S."/>
            <person name="He X."/>
            <person name="Fang L."/>
            <person name="Zhang Z."/>
            <person name="Zhang Y."/>
            <person name="Huang X."/>
            <person name="Su Z."/>
            <person name="Tong W."/>
            <person name="Li J."/>
            <person name="Tong Z."/>
            <person name="Li S."/>
            <person name="Ye J."/>
            <person name="Wang L."/>
            <person name="Fang L."/>
            <person name="Lei T."/>
            <person name="Chen C."/>
            <person name="Chen H."/>
            <person name="Xu Z."/>
            <person name="Li H."/>
            <person name="Huang H."/>
            <person name="Zhang F."/>
            <person name="Xu H."/>
            <person name="Li N."/>
            <person name="Zhao C."/>
            <person name="Li S."/>
            <person name="Dong L."/>
            <person name="Huang Y."/>
            <person name="Li L."/>
            <person name="Xi Y."/>
            <person name="Qi Q."/>
            <person name="Li W."/>
            <person name="Zhang B."/>
            <person name="Hu W."/>
            <person name="Zhang Y."/>
            <person name="Tian X."/>
            <person name="Jiao Y."/>
            <person name="Liang X."/>
            <person name="Jin J."/>
            <person name="Gao L."/>
            <person name="Zheng W."/>
            <person name="Hao B."/>
            <person name="Liu S."/>
            <person name="Wang W."/>
            <person name="Yuan L."/>
            <person name="Cao M."/>
            <person name="McDermott J."/>
            <person name="Samudrala R."/>
            <person name="Wang J."/>
            <person name="Wong G.K."/>
            <person name="Yang H."/>
        </authorList>
    </citation>
    <scope>NUCLEOTIDE SEQUENCE [LARGE SCALE GENOMIC DNA]</scope>
</reference>
<dbReference type="CDD" id="cd06222">
    <property type="entry name" value="RNase_H_like"/>
    <property type="match status" value="1"/>
</dbReference>
<dbReference type="InterPro" id="IPR053151">
    <property type="entry name" value="RNase_H-like"/>
</dbReference>
<proteinExistence type="predicted"/>
<dbReference type="PANTHER" id="PTHR47723">
    <property type="entry name" value="OS05G0353850 PROTEIN"/>
    <property type="match status" value="1"/>
</dbReference>
<dbReference type="Pfam" id="PF13456">
    <property type="entry name" value="RVT_3"/>
    <property type="match status" value="1"/>
</dbReference>